<sequence length="191" mass="21277">LMEMVDADYEMPPTGALGQSVAPALSANNFHDLMEEPAVSSLQLMASNTPSAKMSREKLPDNTHENCKDRGRESRKEMQQLHSQHHQLQQAEGKGPGAGGVEAAFTGLQHNDQQTELEQLCARRTMLRNATELAVMRMVSHVCIVQAFAVYDNVIMKRPPGAVDSFVLRRLDPKNPDRRVPHLHRHRPGAL</sequence>
<name>A0ABQ5SAC2_9CHLO</name>
<comment type="caution">
    <text evidence="2">The sequence shown here is derived from an EMBL/GenBank/DDBJ whole genome shotgun (WGS) entry which is preliminary data.</text>
</comment>
<proteinExistence type="predicted"/>
<keyword evidence="3" id="KW-1185">Reference proteome</keyword>
<evidence type="ECO:0000313" key="3">
    <source>
        <dbReference type="Proteomes" id="UP001165090"/>
    </source>
</evidence>
<dbReference type="EMBL" id="BSDZ01000044">
    <property type="protein sequence ID" value="GLI66867.1"/>
    <property type="molecule type" value="Genomic_DNA"/>
</dbReference>
<accession>A0ABQ5SAC2</accession>
<organism evidence="2 3">
    <name type="scientific">Volvox africanus</name>
    <dbReference type="NCBI Taxonomy" id="51714"/>
    <lineage>
        <taxon>Eukaryota</taxon>
        <taxon>Viridiplantae</taxon>
        <taxon>Chlorophyta</taxon>
        <taxon>core chlorophytes</taxon>
        <taxon>Chlorophyceae</taxon>
        <taxon>CS clade</taxon>
        <taxon>Chlamydomonadales</taxon>
        <taxon>Volvocaceae</taxon>
        <taxon>Volvox</taxon>
    </lineage>
</organism>
<feature type="region of interest" description="Disordered" evidence="1">
    <location>
        <begin position="47"/>
        <end position="103"/>
    </location>
</feature>
<reference evidence="2 3" key="1">
    <citation type="journal article" date="2023" name="IScience">
        <title>Expanded male sex-determining region conserved during the evolution of homothallism in the green alga Volvox.</title>
        <authorList>
            <person name="Yamamoto K."/>
            <person name="Matsuzaki R."/>
            <person name="Mahakham W."/>
            <person name="Heman W."/>
            <person name="Sekimoto H."/>
            <person name="Kawachi M."/>
            <person name="Minakuchi Y."/>
            <person name="Toyoda A."/>
            <person name="Nozaki H."/>
        </authorList>
    </citation>
    <scope>NUCLEOTIDE SEQUENCE [LARGE SCALE GENOMIC DNA]</scope>
    <source>
        <strain evidence="2 3">NIES-4468</strain>
    </source>
</reference>
<feature type="compositionally biased region" description="Basic and acidic residues" evidence="1">
    <location>
        <begin position="54"/>
        <end position="79"/>
    </location>
</feature>
<evidence type="ECO:0000256" key="1">
    <source>
        <dbReference type="SAM" id="MobiDB-lite"/>
    </source>
</evidence>
<dbReference type="Proteomes" id="UP001165090">
    <property type="component" value="Unassembled WGS sequence"/>
</dbReference>
<protein>
    <submittedName>
        <fullName evidence="2">Uncharacterized protein</fullName>
    </submittedName>
</protein>
<feature type="non-terminal residue" evidence="2">
    <location>
        <position position="1"/>
    </location>
</feature>
<feature type="compositionally biased region" description="Low complexity" evidence="1">
    <location>
        <begin position="80"/>
        <end position="90"/>
    </location>
</feature>
<gene>
    <name evidence="2" type="ORF">VaNZ11_010858</name>
</gene>
<evidence type="ECO:0000313" key="2">
    <source>
        <dbReference type="EMBL" id="GLI66867.1"/>
    </source>
</evidence>